<dbReference type="Proteomes" id="UP001230156">
    <property type="component" value="Unassembled WGS sequence"/>
</dbReference>
<accession>A0ABU0YKD4</accession>
<feature type="transmembrane region" description="Helical" evidence="1">
    <location>
        <begin position="6"/>
        <end position="27"/>
    </location>
</feature>
<keyword evidence="1" id="KW-1133">Transmembrane helix</keyword>
<dbReference type="EMBL" id="JAUYVI010000003">
    <property type="protein sequence ID" value="MDQ7247647.1"/>
    <property type="molecule type" value="Genomic_DNA"/>
</dbReference>
<evidence type="ECO:0000313" key="3">
    <source>
        <dbReference type="Proteomes" id="UP001230156"/>
    </source>
</evidence>
<comment type="caution">
    <text evidence="2">The sequence shown here is derived from an EMBL/GenBank/DDBJ whole genome shotgun (WGS) entry which is preliminary data.</text>
</comment>
<feature type="transmembrane region" description="Helical" evidence="1">
    <location>
        <begin position="64"/>
        <end position="81"/>
    </location>
</feature>
<keyword evidence="1" id="KW-0472">Membrane</keyword>
<gene>
    <name evidence="2" type="ORF">Q8A70_08205</name>
</gene>
<protein>
    <submittedName>
        <fullName evidence="2">DUF5985 family protein</fullName>
    </submittedName>
</protein>
<dbReference type="InterPro" id="IPR046027">
    <property type="entry name" value="DUF5985"/>
</dbReference>
<name>A0ABU0YKD4_9PROT</name>
<reference evidence="3" key="1">
    <citation type="submission" date="2023-08" db="EMBL/GenBank/DDBJ databases">
        <title>Rhodospirillaceae gen. nov., a novel taxon isolated from the Yangtze River Yuezi River estuary sludge.</title>
        <authorList>
            <person name="Ruan L."/>
        </authorList>
    </citation>
    <scope>NUCLEOTIDE SEQUENCE [LARGE SCALE GENOMIC DNA]</scope>
    <source>
        <strain evidence="3">R-7</strain>
    </source>
</reference>
<feature type="transmembrane region" description="Helical" evidence="1">
    <location>
        <begin position="34"/>
        <end position="52"/>
    </location>
</feature>
<proteinExistence type="predicted"/>
<dbReference type="RefSeq" id="WP_379955081.1">
    <property type="nucleotide sequence ID" value="NZ_JAUYVI010000003.1"/>
</dbReference>
<keyword evidence="3" id="KW-1185">Reference proteome</keyword>
<evidence type="ECO:0000313" key="2">
    <source>
        <dbReference type="EMBL" id="MDQ7247647.1"/>
    </source>
</evidence>
<evidence type="ECO:0000256" key="1">
    <source>
        <dbReference type="SAM" id="Phobius"/>
    </source>
</evidence>
<sequence>MSNVVPVLNGAVAMASFVAMLFFLRFWRQTQDSFFLFFAFAFGVDAVMRLVLGLAHVSEETEPLIYLARAAGFAAIIIAIIRKNRPTNPG</sequence>
<organism evidence="2 3">
    <name type="scientific">Dongia sedimenti</name>
    <dbReference type="NCBI Taxonomy" id="3064282"/>
    <lineage>
        <taxon>Bacteria</taxon>
        <taxon>Pseudomonadati</taxon>
        <taxon>Pseudomonadota</taxon>
        <taxon>Alphaproteobacteria</taxon>
        <taxon>Rhodospirillales</taxon>
        <taxon>Dongiaceae</taxon>
        <taxon>Dongia</taxon>
    </lineage>
</organism>
<keyword evidence="1" id="KW-0812">Transmembrane</keyword>
<dbReference type="Pfam" id="PF19447">
    <property type="entry name" value="DUF5985"/>
    <property type="match status" value="1"/>
</dbReference>